<evidence type="ECO:0000256" key="2">
    <source>
        <dbReference type="ARBA" id="ARBA00022840"/>
    </source>
</evidence>
<dbReference type="GO" id="GO:0016887">
    <property type="term" value="F:ATP hydrolysis activity"/>
    <property type="evidence" value="ECO:0007669"/>
    <property type="project" value="InterPro"/>
</dbReference>
<dbReference type="InterPro" id="IPR050764">
    <property type="entry name" value="CbbQ/NirQ/NorQ/GpvN"/>
</dbReference>
<keyword evidence="7" id="KW-1185">Reference proteome</keyword>
<feature type="domain" description="ChlI/MoxR AAA lid" evidence="5">
    <location>
        <begin position="250"/>
        <end position="318"/>
    </location>
</feature>
<dbReference type="SUPFAM" id="SSF52540">
    <property type="entry name" value="P-loop containing nucleoside triphosphate hydrolases"/>
    <property type="match status" value="1"/>
</dbReference>
<reference evidence="6 7" key="1">
    <citation type="submission" date="2018-11" db="EMBL/GenBank/DDBJ databases">
        <title>Parancylomarina longa gen. nov., sp. nov., isolated from sediments of southern Okinawa.</title>
        <authorList>
            <person name="Fu T."/>
        </authorList>
    </citation>
    <scope>NUCLEOTIDE SEQUENCE [LARGE SCALE GENOMIC DNA]</scope>
    <source>
        <strain evidence="6 7">T3-2 S1-C</strain>
    </source>
</reference>
<evidence type="ECO:0000259" key="5">
    <source>
        <dbReference type="Pfam" id="PF17863"/>
    </source>
</evidence>
<dbReference type="EMBL" id="RJJX01000021">
    <property type="protein sequence ID" value="RUT73440.1"/>
    <property type="molecule type" value="Genomic_DNA"/>
</dbReference>
<dbReference type="RefSeq" id="WP_127344447.1">
    <property type="nucleotide sequence ID" value="NZ_RJJX01000021.1"/>
</dbReference>
<comment type="caution">
    <text evidence="6">The sequence shown here is derived from an EMBL/GenBank/DDBJ whole genome shotgun (WGS) entry which is preliminary data.</text>
</comment>
<dbReference type="Proteomes" id="UP000282985">
    <property type="component" value="Unassembled WGS sequence"/>
</dbReference>
<dbReference type="PANTHER" id="PTHR42759:SF1">
    <property type="entry name" value="MAGNESIUM-CHELATASE SUBUNIT CHLD"/>
    <property type="match status" value="1"/>
</dbReference>
<gene>
    <name evidence="6" type="ORF">DLK05_13240</name>
</gene>
<dbReference type="CDD" id="cd00009">
    <property type="entry name" value="AAA"/>
    <property type="match status" value="1"/>
</dbReference>
<evidence type="ECO:0000313" key="7">
    <source>
        <dbReference type="Proteomes" id="UP000282985"/>
    </source>
</evidence>
<dbReference type="AlphaFoldDB" id="A0A434AGE8"/>
<dbReference type="InterPro" id="IPR041628">
    <property type="entry name" value="ChlI/MoxR_AAA_lid"/>
</dbReference>
<keyword evidence="2" id="KW-0067">ATP-binding</keyword>
<evidence type="ECO:0000259" key="4">
    <source>
        <dbReference type="Pfam" id="PF07726"/>
    </source>
</evidence>
<dbReference type="FunFam" id="3.40.50.300:FF:000640">
    <property type="entry name" value="MoxR family ATPase"/>
    <property type="match status" value="1"/>
</dbReference>
<evidence type="ECO:0000313" key="6">
    <source>
        <dbReference type="EMBL" id="RUT73440.1"/>
    </source>
</evidence>
<name>A0A434AGE8_9BACT</name>
<dbReference type="InterPro" id="IPR027417">
    <property type="entry name" value="P-loop_NTPase"/>
</dbReference>
<accession>A0A434AGE8</accession>
<dbReference type="Gene3D" id="3.40.50.300">
    <property type="entry name" value="P-loop containing nucleotide triphosphate hydrolases"/>
    <property type="match status" value="1"/>
</dbReference>
<dbReference type="OrthoDB" id="9808397at2"/>
<keyword evidence="1" id="KW-0547">Nucleotide-binding</keyword>
<dbReference type="PIRSF" id="PIRSF002849">
    <property type="entry name" value="AAA_ATPase_chaperone_MoxR_prd"/>
    <property type="match status" value="1"/>
</dbReference>
<evidence type="ECO:0000256" key="3">
    <source>
        <dbReference type="ARBA" id="ARBA00061607"/>
    </source>
</evidence>
<proteinExistence type="inferred from homology"/>
<feature type="domain" description="ATPase AAA-3" evidence="4">
    <location>
        <begin position="47"/>
        <end position="176"/>
    </location>
</feature>
<organism evidence="6 7">
    <name type="scientific">Ancylomarina longa</name>
    <dbReference type="NCBI Taxonomy" id="2487017"/>
    <lineage>
        <taxon>Bacteria</taxon>
        <taxon>Pseudomonadati</taxon>
        <taxon>Bacteroidota</taxon>
        <taxon>Bacteroidia</taxon>
        <taxon>Marinilabiliales</taxon>
        <taxon>Marinifilaceae</taxon>
        <taxon>Ancylomarina</taxon>
    </lineage>
</organism>
<sequence>MNFKTEVDAANALHQDYQNLLREIKKKIYGQDDIIKKVLISIFSNGHCLLVGVPGLAKTLLVNTISQVLDLKYQRIQFTPDLMPSDIIGTEILNNERKFHFIQGPLFANIILADEINRTPPKTQSALLEAMQEKMITVSGKSYQLQEPFFVLATQNPIEQEGTYPLPEAQLDRFMFSIYLDYPNLKDEIAIVENTTSGKEIVLDKILSGDQILYYQKLIQKVPINNNVLQYAVNLAAKTRPGTIHAHPLATKYINWGAGPRASQYLAVGAKTNALLSGKYSPDIEDVKEVAFAILRHRIMKNYKAEAEGISIEDIITELLK</sequence>
<dbReference type="GO" id="GO:0005524">
    <property type="term" value="F:ATP binding"/>
    <property type="evidence" value="ECO:0007669"/>
    <property type="project" value="UniProtKB-KW"/>
</dbReference>
<protein>
    <submittedName>
        <fullName evidence="6">AAA family ATPase</fullName>
    </submittedName>
</protein>
<evidence type="ECO:0000256" key="1">
    <source>
        <dbReference type="ARBA" id="ARBA00022741"/>
    </source>
</evidence>
<dbReference type="InterPro" id="IPR011703">
    <property type="entry name" value="ATPase_AAA-3"/>
</dbReference>
<dbReference type="Pfam" id="PF17863">
    <property type="entry name" value="AAA_lid_2"/>
    <property type="match status" value="1"/>
</dbReference>
<dbReference type="PANTHER" id="PTHR42759">
    <property type="entry name" value="MOXR FAMILY PROTEIN"/>
    <property type="match status" value="1"/>
</dbReference>
<comment type="similarity">
    <text evidence="3">Belongs to the MoxR family.</text>
</comment>
<dbReference type="Pfam" id="PF07726">
    <property type="entry name" value="AAA_3"/>
    <property type="match status" value="1"/>
</dbReference>
<dbReference type="Gene3D" id="1.10.8.80">
    <property type="entry name" value="Magnesium chelatase subunit I, C-Terminal domain"/>
    <property type="match status" value="1"/>
</dbReference>